<name>A0A8J5L5T8_ZINOF</name>
<protein>
    <submittedName>
        <fullName evidence="2">Uncharacterized protein</fullName>
    </submittedName>
</protein>
<accession>A0A8J5L5T8</accession>
<dbReference type="Proteomes" id="UP000734854">
    <property type="component" value="Unassembled WGS sequence"/>
</dbReference>
<proteinExistence type="predicted"/>
<dbReference type="PANTHER" id="PTHR35486:SF1">
    <property type="entry name" value="OS02G0689500 PROTEIN"/>
    <property type="match status" value="1"/>
</dbReference>
<evidence type="ECO:0000313" key="2">
    <source>
        <dbReference type="EMBL" id="KAG6501535.1"/>
    </source>
</evidence>
<reference evidence="2 3" key="1">
    <citation type="submission" date="2020-08" db="EMBL/GenBank/DDBJ databases">
        <title>Plant Genome Project.</title>
        <authorList>
            <person name="Zhang R.-G."/>
        </authorList>
    </citation>
    <scope>NUCLEOTIDE SEQUENCE [LARGE SCALE GENOMIC DNA]</scope>
    <source>
        <tissue evidence="2">Rhizome</tissue>
    </source>
</reference>
<keyword evidence="3" id="KW-1185">Reference proteome</keyword>
<comment type="caution">
    <text evidence="2">The sequence shown here is derived from an EMBL/GenBank/DDBJ whole genome shotgun (WGS) entry which is preliminary data.</text>
</comment>
<dbReference type="Pfam" id="PF05340">
    <property type="entry name" value="DUF740"/>
    <property type="match status" value="1"/>
</dbReference>
<evidence type="ECO:0000313" key="3">
    <source>
        <dbReference type="Proteomes" id="UP000734854"/>
    </source>
</evidence>
<feature type="region of interest" description="Disordered" evidence="1">
    <location>
        <begin position="94"/>
        <end position="126"/>
    </location>
</feature>
<gene>
    <name evidence="2" type="ORF">ZIOFF_041416</name>
</gene>
<dbReference type="PANTHER" id="PTHR35486">
    <property type="entry name" value="EXPRESSED PROTEIN"/>
    <property type="match status" value="1"/>
</dbReference>
<sequence>MKCSWHPWERGVGVCASCLRERLLALTTEVQVAPSPELPSSMEFPRSVSPYASRVPAGRSRRSYSSILSSFFGRRGSGEDRSWLPDILRGRRKKKKKKLTAATSDAKGKGREVESPASGGGSGFGLPEGDARYDVASAMPSCRLTPLPMRAATAKHRHQSVGGELSGYGACCSPLVTAGASRQRSWAAEVGTANGVPRLAHHRRHESAEGPLLRSDLSRKLSDLVKFR</sequence>
<dbReference type="EMBL" id="JACMSC010000011">
    <property type="protein sequence ID" value="KAG6501535.1"/>
    <property type="molecule type" value="Genomic_DNA"/>
</dbReference>
<evidence type="ECO:0000256" key="1">
    <source>
        <dbReference type="SAM" id="MobiDB-lite"/>
    </source>
</evidence>
<dbReference type="InterPro" id="IPR008004">
    <property type="entry name" value="OCTOPUS-like"/>
</dbReference>
<dbReference type="OrthoDB" id="688025at2759"/>
<organism evidence="2 3">
    <name type="scientific">Zingiber officinale</name>
    <name type="common">Ginger</name>
    <name type="synonym">Amomum zingiber</name>
    <dbReference type="NCBI Taxonomy" id="94328"/>
    <lineage>
        <taxon>Eukaryota</taxon>
        <taxon>Viridiplantae</taxon>
        <taxon>Streptophyta</taxon>
        <taxon>Embryophyta</taxon>
        <taxon>Tracheophyta</taxon>
        <taxon>Spermatophyta</taxon>
        <taxon>Magnoliopsida</taxon>
        <taxon>Liliopsida</taxon>
        <taxon>Zingiberales</taxon>
        <taxon>Zingiberaceae</taxon>
        <taxon>Zingiber</taxon>
    </lineage>
</organism>
<dbReference type="AlphaFoldDB" id="A0A8J5L5T8"/>